<dbReference type="AlphaFoldDB" id="A0A9W7HW31"/>
<evidence type="ECO:0008006" key="4">
    <source>
        <dbReference type="Google" id="ProtNLM"/>
    </source>
</evidence>
<dbReference type="Proteomes" id="UP001165190">
    <property type="component" value="Unassembled WGS sequence"/>
</dbReference>
<dbReference type="OrthoDB" id="288590at2759"/>
<name>A0A9W7HW31_HIBTR</name>
<evidence type="ECO:0000256" key="1">
    <source>
        <dbReference type="SAM" id="Phobius"/>
    </source>
</evidence>
<evidence type="ECO:0000313" key="2">
    <source>
        <dbReference type="EMBL" id="GMI85439.1"/>
    </source>
</evidence>
<keyword evidence="1" id="KW-0472">Membrane</keyword>
<gene>
    <name evidence="2" type="ORF">HRI_002213200</name>
</gene>
<organism evidence="2 3">
    <name type="scientific">Hibiscus trionum</name>
    <name type="common">Flower of an hour</name>
    <dbReference type="NCBI Taxonomy" id="183268"/>
    <lineage>
        <taxon>Eukaryota</taxon>
        <taxon>Viridiplantae</taxon>
        <taxon>Streptophyta</taxon>
        <taxon>Embryophyta</taxon>
        <taxon>Tracheophyta</taxon>
        <taxon>Spermatophyta</taxon>
        <taxon>Magnoliopsida</taxon>
        <taxon>eudicotyledons</taxon>
        <taxon>Gunneridae</taxon>
        <taxon>Pentapetalae</taxon>
        <taxon>rosids</taxon>
        <taxon>malvids</taxon>
        <taxon>Malvales</taxon>
        <taxon>Malvaceae</taxon>
        <taxon>Malvoideae</taxon>
        <taxon>Hibiscus</taxon>
    </lineage>
</organism>
<reference evidence="2" key="1">
    <citation type="submission" date="2023-05" db="EMBL/GenBank/DDBJ databases">
        <title>Genome and transcriptome analyses reveal genes involved in the formation of fine ridges on petal epidermal cells in Hibiscus trionum.</title>
        <authorList>
            <person name="Koshimizu S."/>
            <person name="Masuda S."/>
            <person name="Ishii T."/>
            <person name="Shirasu K."/>
            <person name="Hoshino A."/>
            <person name="Arita M."/>
        </authorList>
    </citation>
    <scope>NUCLEOTIDE SEQUENCE</scope>
    <source>
        <strain evidence="2">Hamamatsu line</strain>
    </source>
</reference>
<evidence type="ECO:0000313" key="3">
    <source>
        <dbReference type="Proteomes" id="UP001165190"/>
    </source>
</evidence>
<keyword evidence="3" id="KW-1185">Reference proteome</keyword>
<protein>
    <recommendedName>
        <fullName evidence="4">Non-haem dioxygenase N-terminal domain-containing protein</fullName>
    </recommendedName>
</protein>
<comment type="caution">
    <text evidence="2">The sequence shown here is derived from an EMBL/GenBank/DDBJ whole genome shotgun (WGS) entry which is preliminary data.</text>
</comment>
<proteinExistence type="predicted"/>
<keyword evidence="1" id="KW-0812">Transmembrane</keyword>
<keyword evidence="1" id="KW-1133">Transmembrane helix</keyword>
<sequence length="142" mass="15951">MAKVPVIDFSKKDLKPGSPEWDLVKSQVQEAVEVYGCFEALVDQVLELRKPVFGALEELSDLHKQKSFVFPTSPFVAILGTRPDCLKACWSMMHMLLKILNDASPLLSGLKETQTSCTLWHVIYNGVFLQVYLALFVFLSSV</sequence>
<accession>A0A9W7HW31</accession>
<dbReference type="EMBL" id="BSYR01000020">
    <property type="protein sequence ID" value="GMI85439.1"/>
    <property type="molecule type" value="Genomic_DNA"/>
</dbReference>
<feature type="transmembrane region" description="Helical" evidence="1">
    <location>
        <begin position="119"/>
        <end position="139"/>
    </location>
</feature>